<proteinExistence type="predicted"/>
<dbReference type="Proteomes" id="UP000321638">
    <property type="component" value="Unassembled WGS sequence"/>
</dbReference>
<dbReference type="AlphaFoldDB" id="A0A5C8PN97"/>
<name>A0A5C8PN97_9HYPH</name>
<dbReference type="RefSeq" id="WP_147847377.1">
    <property type="nucleotide sequence ID" value="NZ_VDUZ01000012.1"/>
</dbReference>
<dbReference type="Pfam" id="PF11583">
    <property type="entry name" value="AurF"/>
    <property type="match status" value="1"/>
</dbReference>
<reference evidence="1 2" key="1">
    <citation type="submission" date="2019-06" db="EMBL/GenBank/DDBJ databases">
        <title>New taxonomy in bacterial strain CC-CFT640, isolated from vineyard.</title>
        <authorList>
            <person name="Lin S.-Y."/>
            <person name="Tsai C.-F."/>
            <person name="Young C.-C."/>
        </authorList>
    </citation>
    <scope>NUCLEOTIDE SEQUENCE [LARGE SCALE GENOMIC DNA]</scope>
    <source>
        <strain evidence="1 2">CC-CFT640</strain>
    </source>
</reference>
<comment type="caution">
    <text evidence="1">The sequence shown here is derived from an EMBL/GenBank/DDBJ whole genome shotgun (WGS) entry which is preliminary data.</text>
</comment>
<dbReference type="InterPro" id="IPR025859">
    <property type="entry name" value="AurF/CmlI"/>
</dbReference>
<organism evidence="1 2">
    <name type="scientific">Vineibacter terrae</name>
    <dbReference type="NCBI Taxonomy" id="2586908"/>
    <lineage>
        <taxon>Bacteria</taxon>
        <taxon>Pseudomonadati</taxon>
        <taxon>Pseudomonadota</taxon>
        <taxon>Alphaproteobacteria</taxon>
        <taxon>Hyphomicrobiales</taxon>
        <taxon>Vineibacter</taxon>
    </lineage>
</organism>
<evidence type="ECO:0000313" key="2">
    <source>
        <dbReference type="Proteomes" id="UP000321638"/>
    </source>
</evidence>
<dbReference type="CDD" id="cd00657">
    <property type="entry name" value="Ferritin_like"/>
    <property type="match status" value="1"/>
</dbReference>
<keyword evidence="2" id="KW-1185">Reference proteome</keyword>
<gene>
    <name evidence="1" type="ORF">FHP25_13055</name>
</gene>
<dbReference type="Gene3D" id="1.10.620.20">
    <property type="entry name" value="Ribonucleotide Reductase, subunit A"/>
    <property type="match status" value="1"/>
</dbReference>
<sequence length="355" mass="41189">MTSTKIYELPVDITEWKFDGKTEMHFTWEYEDGSAELLNLYEKGKQQQWNATDRLDWTQELQEDNPMGMSDESIPIYGSPFWDKMTEKEKVWLRWNLASHTICQFMHGEQGALIATAKIVNTVPDMNAKFYAATQVMDEARHVEVYKRLIHEKFKMAYPITESLKNLLEQTLTDSRWDMTYLGMQVLIEGLALAAFQRIRDQAKNNLSAAVNAYVMQDEARHVTFGRLALRDYYPQLSDHERAQREEFCVEALYFMRDRFNQAEVWMRSGLPVDKLMEYAFNSGVMQAFRTRLFTRIVPILKDIGLFGPKVQKALIDMGVMEYAKIDASAILANDGKVADDFDKKRFVTDAIAAQ</sequence>
<accession>A0A5C8PN97</accession>
<dbReference type="SUPFAM" id="SSF47240">
    <property type="entry name" value="Ferritin-like"/>
    <property type="match status" value="1"/>
</dbReference>
<dbReference type="InterPro" id="IPR012348">
    <property type="entry name" value="RNR-like"/>
</dbReference>
<dbReference type="OrthoDB" id="5500270at2"/>
<protein>
    <submittedName>
        <fullName evidence="1">Ferritin-like domain-containing protein</fullName>
    </submittedName>
</protein>
<dbReference type="InterPro" id="IPR009078">
    <property type="entry name" value="Ferritin-like_SF"/>
</dbReference>
<dbReference type="EMBL" id="VDUZ01000012">
    <property type="protein sequence ID" value="TXL76016.1"/>
    <property type="molecule type" value="Genomic_DNA"/>
</dbReference>
<dbReference type="GO" id="GO:0016491">
    <property type="term" value="F:oxidoreductase activity"/>
    <property type="evidence" value="ECO:0007669"/>
    <property type="project" value="InterPro"/>
</dbReference>
<evidence type="ECO:0000313" key="1">
    <source>
        <dbReference type="EMBL" id="TXL76016.1"/>
    </source>
</evidence>